<dbReference type="InterPro" id="IPR000620">
    <property type="entry name" value="EamA_dom"/>
</dbReference>
<dbReference type="AlphaFoldDB" id="A0A7G2E8K6"/>
<dbReference type="PANTHER" id="PTHR22911">
    <property type="entry name" value="ACYL-MALONYL CONDENSING ENZYME-RELATED"/>
    <property type="match status" value="1"/>
</dbReference>
<comment type="similarity">
    <text evidence="2">Belongs to the drug/metabolite transporter (DMT) superfamily. Plant drug/metabolite exporter (P-DME) (TC 2.A.7.4) family.</text>
</comment>
<evidence type="ECO:0000256" key="7">
    <source>
        <dbReference type="SAM" id="Phobius"/>
    </source>
</evidence>
<dbReference type="SUPFAM" id="SSF103481">
    <property type="entry name" value="Multidrug resistance efflux transporter EmrE"/>
    <property type="match status" value="1"/>
</dbReference>
<feature type="region of interest" description="Disordered" evidence="6">
    <location>
        <begin position="24"/>
        <end position="45"/>
    </location>
</feature>
<evidence type="ECO:0000259" key="9">
    <source>
        <dbReference type="Pfam" id="PF00892"/>
    </source>
</evidence>
<evidence type="ECO:0000256" key="8">
    <source>
        <dbReference type="SAM" id="SignalP"/>
    </source>
</evidence>
<evidence type="ECO:0000256" key="2">
    <source>
        <dbReference type="ARBA" id="ARBA00007635"/>
    </source>
</evidence>
<feature type="domain" description="EamA" evidence="9">
    <location>
        <begin position="452"/>
        <end position="584"/>
    </location>
</feature>
<dbReference type="InterPro" id="IPR037185">
    <property type="entry name" value="EmrE-like"/>
</dbReference>
<feature type="transmembrane region" description="Helical" evidence="7">
    <location>
        <begin position="543"/>
        <end position="561"/>
    </location>
</feature>
<evidence type="ECO:0000256" key="5">
    <source>
        <dbReference type="ARBA" id="ARBA00023136"/>
    </source>
</evidence>
<evidence type="ECO:0000256" key="6">
    <source>
        <dbReference type="SAM" id="MobiDB-lite"/>
    </source>
</evidence>
<feature type="transmembrane region" description="Helical" evidence="7">
    <location>
        <begin position="639"/>
        <end position="659"/>
    </location>
</feature>
<feature type="transmembrane region" description="Helical" evidence="7">
    <location>
        <begin position="606"/>
        <end position="627"/>
    </location>
</feature>
<keyword evidence="5 7" id="KW-0472">Membrane</keyword>
<comment type="subcellular location">
    <subcellularLocation>
        <location evidence="1">Membrane</location>
        <topology evidence="1">Multi-pass membrane protein</topology>
    </subcellularLocation>
</comment>
<evidence type="ECO:0000256" key="3">
    <source>
        <dbReference type="ARBA" id="ARBA00022692"/>
    </source>
</evidence>
<keyword evidence="4 7" id="KW-1133">Transmembrane helix</keyword>
<evidence type="ECO:0000256" key="4">
    <source>
        <dbReference type="ARBA" id="ARBA00022989"/>
    </source>
</evidence>
<dbReference type="Proteomes" id="UP000516314">
    <property type="component" value="Chromosome 2"/>
</dbReference>
<keyword evidence="8" id="KW-0732">Signal</keyword>
<feature type="transmembrane region" description="Helical" evidence="7">
    <location>
        <begin position="520"/>
        <end position="537"/>
    </location>
</feature>
<proteinExistence type="inferred from homology"/>
<protein>
    <submittedName>
        <fullName evidence="10">(thale cress) hypothetical protein</fullName>
    </submittedName>
</protein>
<feature type="transmembrane region" description="Helical" evidence="7">
    <location>
        <begin position="665"/>
        <end position="687"/>
    </location>
</feature>
<dbReference type="EMBL" id="LR881467">
    <property type="protein sequence ID" value="CAD5318191.1"/>
    <property type="molecule type" value="Genomic_DNA"/>
</dbReference>
<feature type="signal peptide" evidence="8">
    <location>
        <begin position="1"/>
        <end position="18"/>
    </location>
</feature>
<sequence length="756" mass="84017">MFLWFSSFASLLSQDIQTMTLSSPEILAPPRSPSSSPYNSGGTQDLRLPSNGESSKILNHLSAPLDNGRQMDRYVPVFIWVLKNSLRTLPLVSPKVFDHEINCLSVIGILFSILIIRGCDCCHQSVTNYLSLTHFATNFKQSLINSNIKTHSYRYYTEASILYEENPEYSSLALENKRLMRTGIMISSPRSDDYRRFSNLFASFPRFTEIKQVRSNNFNIGIHEVTRLRKNGIMIPSQWSGDYRSFLSLLSPNLTDHRTIVNQLLAVEQLKLTLLMPARTSVMKPSSTSPRLLTLTNLSPIDLLVEDHSTSHDLTCLKTLNSLCLKVLMNSPSSHLIYHNLALRNAFFVYAVFVAMASSSPETRIADEHLSLELTVRDLESPALESASSAPELSSDEIIPLLNQNQRPRINIFSASYTRRKPREQVIKVTETEISPLTQFSSWIWSGSRYSGLLCMALSSTLYLIMELVSDTFSVQPIPLFETAFMRCTIILILSYLWLKRIGQPIFGPAHARKLLVSRALVGYLSLFSFIFSIQMLPLSQAIVLSFLNPIMASIAARVVMHEKLKITDIGGLACSFFGVLFIFGPTLTVQVGLEGKNENLKENHHIYAFLLGLFSSITGGITYCLIKAAAKASEQPVITVLSFGLVACPATAICMFSFESFVLPAFDTLVSMIVLGLLAFCAEVLLARGLQLEKISKAANVLYIEVVLSQLWLVSTGKTGSPGLFSRLVGCLLILLSVGYTVYIGPAKDTESSIP</sequence>
<evidence type="ECO:0000313" key="10">
    <source>
        <dbReference type="EMBL" id="CAD5318191.1"/>
    </source>
</evidence>
<organism evidence="10 11">
    <name type="scientific">Arabidopsis thaliana</name>
    <name type="common">Mouse-ear cress</name>
    <dbReference type="NCBI Taxonomy" id="3702"/>
    <lineage>
        <taxon>Eukaryota</taxon>
        <taxon>Viridiplantae</taxon>
        <taxon>Streptophyta</taxon>
        <taxon>Embryophyta</taxon>
        <taxon>Tracheophyta</taxon>
        <taxon>Spermatophyta</taxon>
        <taxon>Magnoliopsida</taxon>
        <taxon>eudicotyledons</taxon>
        <taxon>Gunneridae</taxon>
        <taxon>Pentapetalae</taxon>
        <taxon>rosids</taxon>
        <taxon>malvids</taxon>
        <taxon>Brassicales</taxon>
        <taxon>Brassicaceae</taxon>
        <taxon>Camelineae</taxon>
        <taxon>Arabidopsis</taxon>
    </lineage>
</organism>
<dbReference type="Pfam" id="PF00892">
    <property type="entry name" value="EamA"/>
    <property type="match status" value="1"/>
</dbReference>
<evidence type="ECO:0000256" key="1">
    <source>
        <dbReference type="ARBA" id="ARBA00004141"/>
    </source>
</evidence>
<feature type="transmembrane region" description="Helical" evidence="7">
    <location>
        <begin position="573"/>
        <end position="594"/>
    </location>
</feature>
<name>A0A7G2E8K6_ARATH</name>
<feature type="chain" id="PRO_5028811641" evidence="8">
    <location>
        <begin position="19"/>
        <end position="756"/>
    </location>
</feature>
<keyword evidence="3 7" id="KW-0812">Transmembrane</keyword>
<feature type="transmembrane region" description="Helical" evidence="7">
    <location>
        <begin position="728"/>
        <end position="746"/>
    </location>
</feature>
<evidence type="ECO:0000313" key="11">
    <source>
        <dbReference type="Proteomes" id="UP000516314"/>
    </source>
</evidence>
<gene>
    <name evidence="10" type="ORF">AT9943_LOCUS6429</name>
</gene>
<dbReference type="GO" id="GO:0016020">
    <property type="term" value="C:membrane"/>
    <property type="evidence" value="ECO:0007669"/>
    <property type="project" value="UniProtKB-SubCell"/>
</dbReference>
<feature type="transmembrane region" description="Helical" evidence="7">
    <location>
        <begin position="478"/>
        <end position="499"/>
    </location>
</feature>
<dbReference type="PANTHER" id="PTHR22911:SF6">
    <property type="entry name" value="SOLUTE CARRIER FAMILY 35 MEMBER G1"/>
    <property type="match status" value="1"/>
</dbReference>
<reference evidence="10 11" key="1">
    <citation type="submission" date="2020-09" db="EMBL/GenBank/DDBJ databases">
        <authorList>
            <person name="Ashkenazy H."/>
        </authorList>
    </citation>
    <scope>NUCLEOTIDE SEQUENCE [LARGE SCALE GENOMIC DNA]</scope>
    <source>
        <strain evidence="11">cv. Cdm-0</strain>
    </source>
</reference>
<accession>A0A7G2E8K6</accession>